<gene>
    <name evidence="2" type="ORF">ACFFGS_09305</name>
</gene>
<evidence type="ECO:0000259" key="1">
    <source>
        <dbReference type="Pfam" id="PF01243"/>
    </source>
</evidence>
<dbReference type="RefSeq" id="WP_137645108.1">
    <property type="nucleotide sequence ID" value="NZ_BAABRM010000011.1"/>
</dbReference>
<evidence type="ECO:0000313" key="2">
    <source>
        <dbReference type="EMBL" id="MFC0424312.1"/>
    </source>
</evidence>
<organism evidence="2 3">
    <name type="scientific">Lactiplantibacillus plajomi</name>
    <dbReference type="NCBI Taxonomy" id="1457217"/>
    <lineage>
        <taxon>Bacteria</taxon>
        <taxon>Bacillati</taxon>
        <taxon>Bacillota</taxon>
        <taxon>Bacilli</taxon>
        <taxon>Lactobacillales</taxon>
        <taxon>Lactobacillaceae</taxon>
        <taxon>Lactiplantibacillus</taxon>
    </lineage>
</organism>
<evidence type="ECO:0000313" key="3">
    <source>
        <dbReference type="Proteomes" id="UP001589855"/>
    </source>
</evidence>
<sequence>MHHTTRQAALHMIQTAPVFTLATVDANQFPTMVALSPLPSSRSLERMLFYTSRQTTTAQNIQASKRACLFCYDVESYSSVLLKGRLSFVGNDAFEQDWHLELNDFQRQLAYKDPVILQFQTSAIKVRKMMQLDHLELIDEFRPKP</sequence>
<reference evidence="2 3" key="1">
    <citation type="submission" date="2024-09" db="EMBL/GenBank/DDBJ databases">
        <authorList>
            <person name="Sun Q."/>
            <person name="Mori K."/>
        </authorList>
    </citation>
    <scope>NUCLEOTIDE SEQUENCE [LARGE SCALE GENOMIC DNA]</scope>
    <source>
        <strain evidence="2 3">TBRC 4575</strain>
    </source>
</reference>
<protein>
    <submittedName>
        <fullName evidence="2">Pyridoxamine 5'-phosphate oxidase family protein</fullName>
    </submittedName>
</protein>
<feature type="domain" description="Pyridoxamine 5'-phosphate oxidase N-terminal" evidence="1">
    <location>
        <begin position="8"/>
        <end position="96"/>
    </location>
</feature>
<name>A0ABV6K537_9LACO</name>
<dbReference type="SUPFAM" id="SSF50475">
    <property type="entry name" value="FMN-binding split barrel"/>
    <property type="match status" value="1"/>
</dbReference>
<proteinExistence type="predicted"/>
<dbReference type="Pfam" id="PF01243">
    <property type="entry name" value="PNPOx_N"/>
    <property type="match status" value="1"/>
</dbReference>
<accession>A0ABV6K537</accession>
<dbReference type="EMBL" id="JBHLUK010000070">
    <property type="protein sequence ID" value="MFC0424312.1"/>
    <property type="molecule type" value="Genomic_DNA"/>
</dbReference>
<dbReference type="Proteomes" id="UP001589855">
    <property type="component" value="Unassembled WGS sequence"/>
</dbReference>
<dbReference type="Gene3D" id="2.30.110.10">
    <property type="entry name" value="Electron Transport, Fmn-binding Protein, Chain A"/>
    <property type="match status" value="1"/>
</dbReference>
<keyword evidence="3" id="KW-1185">Reference proteome</keyword>
<comment type="caution">
    <text evidence="2">The sequence shown here is derived from an EMBL/GenBank/DDBJ whole genome shotgun (WGS) entry which is preliminary data.</text>
</comment>
<dbReference type="InterPro" id="IPR012349">
    <property type="entry name" value="Split_barrel_FMN-bd"/>
</dbReference>
<dbReference type="InterPro" id="IPR011576">
    <property type="entry name" value="Pyridox_Oxase_N"/>
</dbReference>